<reference evidence="2" key="1">
    <citation type="journal article" date="2014" name="Int. J. Syst. Evol. Microbiol.">
        <title>Complete genome sequence of Corynebacterium casei LMG S-19264T (=DSM 44701T), isolated from a smear-ripened cheese.</title>
        <authorList>
            <consortium name="US DOE Joint Genome Institute (JGI-PGF)"/>
            <person name="Walter F."/>
            <person name="Albersmeier A."/>
            <person name="Kalinowski J."/>
            <person name="Ruckert C."/>
        </authorList>
    </citation>
    <scope>NUCLEOTIDE SEQUENCE</scope>
    <source>
        <strain evidence="2">CCM 7905</strain>
    </source>
</reference>
<dbReference type="Proteomes" id="UP000654257">
    <property type="component" value="Unassembled WGS sequence"/>
</dbReference>
<feature type="domain" description="SGNH hydrolase-type esterase" evidence="1">
    <location>
        <begin position="39"/>
        <end position="199"/>
    </location>
</feature>
<dbReference type="InterPro" id="IPR013830">
    <property type="entry name" value="SGNH_hydro"/>
</dbReference>
<evidence type="ECO:0000313" key="3">
    <source>
        <dbReference type="Proteomes" id="UP000654257"/>
    </source>
</evidence>
<dbReference type="InterPro" id="IPR036514">
    <property type="entry name" value="SGNH_hydro_sf"/>
</dbReference>
<accession>A0A917LIN6</accession>
<dbReference type="AlphaFoldDB" id="A0A917LIN6"/>
<dbReference type="Pfam" id="PF13472">
    <property type="entry name" value="Lipase_GDSL_2"/>
    <property type="match status" value="1"/>
</dbReference>
<gene>
    <name evidence="2" type="ORF">GCM10007304_48790</name>
</gene>
<comment type="caution">
    <text evidence="2">The sequence shown here is derived from an EMBL/GenBank/DDBJ whole genome shotgun (WGS) entry which is preliminary data.</text>
</comment>
<organism evidence="2 3">
    <name type="scientific">Rhodococcoides trifolii</name>
    <dbReference type="NCBI Taxonomy" id="908250"/>
    <lineage>
        <taxon>Bacteria</taxon>
        <taxon>Bacillati</taxon>
        <taxon>Actinomycetota</taxon>
        <taxon>Actinomycetes</taxon>
        <taxon>Mycobacteriales</taxon>
        <taxon>Nocardiaceae</taxon>
        <taxon>Rhodococcoides</taxon>
    </lineage>
</organism>
<name>A0A917LIN6_9NOCA</name>
<proteinExistence type="predicted"/>
<evidence type="ECO:0000313" key="2">
    <source>
        <dbReference type="EMBL" id="GGG29182.1"/>
    </source>
</evidence>
<evidence type="ECO:0000259" key="1">
    <source>
        <dbReference type="Pfam" id="PF13472"/>
    </source>
</evidence>
<reference evidence="2" key="2">
    <citation type="submission" date="2020-09" db="EMBL/GenBank/DDBJ databases">
        <authorList>
            <person name="Sun Q."/>
            <person name="Sedlacek I."/>
        </authorList>
    </citation>
    <scope>NUCLEOTIDE SEQUENCE</scope>
    <source>
        <strain evidence="2">CCM 7905</strain>
    </source>
</reference>
<dbReference type="Gene3D" id="3.40.50.1110">
    <property type="entry name" value="SGNH hydrolase"/>
    <property type="match status" value="1"/>
</dbReference>
<dbReference type="SUPFAM" id="SSF52266">
    <property type="entry name" value="SGNH hydrolase"/>
    <property type="match status" value="1"/>
</dbReference>
<keyword evidence="3" id="KW-1185">Reference proteome</keyword>
<sequence>MGCAESEPPPLAVPQTSPAAAAVVPYTPPTDGTPPRVFFAGDSLAAGFNATTPENAFPVLVASGLGGTVDSEQDAAPGQTLITVSESSEIPARLDLAVIELGTNDFGKTPVADFRSAYVSLVSRIRESSPDAALVCLGVWGAAGGDYDLSIKSSCEREGGVFNSLAAVYVPEQYRGPVGVPGFTGPSDDFHPNDLGHRIIAGTVLAAVPRG</sequence>
<dbReference type="EMBL" id="BMCU01000009">
    <property type="protein sequence ID" value="GGG29182.1"/>
    <property type="molecule type" value="Genomic_DNA"/>
</dbReference>
<protein>
    <recommendedName>
        <fullName evidence="1">SGNH hydrolase-type esterase domain-containing protein</fullName>
    </recommendedName>
</protein>
<dbReference type="CDD" id="cd00229">
    <property type="entry name" value="SGNH_hydrolase"/>
    <property type="match status" value="1"/>
</dbReference>